<feature type="region of interest" description="Disordered" evidence="1">
    <location>
        <begin position="19"/>
        <end position="152"/>
    </location>
</feature>
<comment type="caution">
    <text evidence="2">The sequence shown here is derived from an EMBL/GenBank/DDBJ whole genome shotgun (WGS) entry which is preliminary data.</text>
</comment>
<reference evidence="2" key="2">
    <citation type="submission" date="2020-11" db="EMBL/GenBank/DDBJ databases">
        <authorList>
            <person name="McCartney M.A."/>
            <person name="Auch B."/>
            <person name="Kono T."/>
            <person name="Mallez S."/>
            <person name="Becker A."/>
            <person name="Gohl D.M."/>
            <person name="Silverstein K.A.T."/>
            <person name="Koren S."/>
            <person name="Bechman K.B."/>
            <person name="Herman A."/>
            <person name="Abrahante J.E."/>
            <person name="Garbe J."/>
        </authorList>
    </citation>
    <scope>NUCLEOTIDE SEQUENCE</scope>
    <source>
        <strain evidence="2">Duluth1</strain>
        <tissue evidence="2">Whole animal</tissue>
    </source>
</reference>
<dbReference type="AlphaFoldDB" id="A0A9D4GWH3"/>
<accession>A0A9D4GWH3</accession>
<evidence type="ECO:0000313" key="2">
    <source>
        <dbReference type="EMBL" id="KAH3821192.1"/>
    </source>
</evidence>
<feature type="compositionally biased region" description="Polar residues" evidence="1">
    <location>
        <begin position="52"/>
        <end position="62"/>
    </location>
</feature>
<feature type="compositionally biased region" description="Low complexity" evidence="1">
    <location>
        <begin position="74"/>
        <end position="90"/>
    </location>
</feature>
<reference evidence="2" key="1">
    <citation type="journal article" date="2019" name="bioRxiv">
        <title>The Genome of the Zebra Mussel, Dreissena polymorpha: A Resource for Invasive Species Research.</title>
        <authorList>
            <person name="McCartney M.A."/>
            <person name="Auch B."/>
            <person name="Kono T."/>
            <person name="Mallez S."/>
            <person name="Zhang Y."/>
            <person name="Obille A."/>
            <person name="Becker A."/>
            <person name="Abrahante J.E."/>
            <person name="Garbe J."/>
            <person name="Badalamenti J.P."/>
            <person name="Herman A."/>
            <person name="Mangelson H."/>
            <person name="Liachko I."/>
            <person name="Sullivan S."/>
            <person name="Sone E.D."/>
            <person name="Koren S."/>
            <person name="Silverstein K.A.T."/>
            <person name="Beckman K.B."/>
            <person name="Gohl D.M."/>
        </authorList>
    </citation>
    <scope>NUCLEOTIDE SEQUENCE</scope>
    <source>
        <strain evidence="2">Duluth1</strain>
        <tissue evidence="2">Whole animal</tissue>
    </source>
</reference>
<protein>
    <submittedName>
        <fullName evidence="2">Uncharacterized protein</fullName>
    </submittedName>
</protein>
<evidence type="ECO:0000256" key="1">
    <source>
        <dbReference type="SAM" id="MobiDB-lite"/>
    </source>
</evidence>
<sequence>MLLPFVSILEPEQEIQTVSKVRKYSKPSQTGSDSDSSSRSDSVVKIYRIPQRRNTNTNTSVTPDPVTSIRAPAISHSSQSLSIDSISQPIPASPSNQSVTAIHSTPVHSLVSSPFSHESSPNTGFSLSPSKQESSPTSRPVRQRRPPDRFGE</sequence>
<proteinExistence type="predicted"/>
<evidence type="ECO:0000313" key="3">
    <source>
        <dbReference type="Proteomes" id="UP000828390"/>
    </source>
</evidence>
<feature type="compositionally biased region" description="Low complexity" evidence="1">
    <location>
        <begin position="32"/>
        <end position="41"/>
    </location>
</feature>
<feature type="compositionally biased region" description="Polar residues" evidence="1">
    <location>
        <begin position="93"/>
        <end position="140"/>
    </location>
</feature>
<name>A0A9D4GWH3_DREPO</name>
<dbReference type="EMBL" id="JAIWYP010000005">
    <property type="protein sequence ID" value="KAH3821192.1"/>
    <property type="molecule type" value="Genomic_DNA"/>
</dbReference>
<keyword evidence="3" id="KW-1185">Reference proteome</keyword>
<gene>
    <name evidence="2" type="ORF">DPMN_122953</name>
</gene>
<organism evidence="2 3">
    <name type="scientific">Dreissena polymorpha</name>
    <name type="common">Zebra mussel</name>
    <name type="synonym">Mytilus polymorpha</name>
    <dbReference type="NCBI Taxonomy" id="45954"/>
    <lineage>
        <taxon>Eukaryota</taxon>
        <taxon>Metazoa</taxon>
        <taxon>Spiralia</taxon>
        <taxon>Lophotrochozoa</taxon>
        <taxon>Mollusca</taxon>
        <taxon>Bivalvia</taxon>
        <taxon>Autobranchia</taxon>
        <taxon>Heteroconchia</taxon>
        <taxon>Euheterodonta</taxon>
        <taxon>Imparidentia</taxon>
        <taxon>Neoheterodontei</taxon>
        <taxon>Myida</taxon>
        <taxon>Dreissenoidea</taxon>
        <taxon>Dreissenidae</taxon>
        <taxon>Dreissena</taxon>
    </lineage>
</organism>
<dbReference type="Proteomes" id="UP000828390">
    <property type="component" value="Unassembled WGS sequence"/>
</dbReference>